<dbReference type="OrthoDB" id="9970474at2759"/>
<evidence type="ECO:0000313" key="1">
    <source>
        <dbReference type="EMBL" id="KAF4493068.1"/>
    </source>
</evidence>
<proteinExistence type="predicted"/>
<dbReference type="AlphaFoldDB" id="A0A7J6JRP3"/>
<gene>
    <name evidence="1" type="ORF">CGGC5_v000284</name>
</gene>
<dbReference type="RefSeq" id="XP_031884109.1">
    <property type="nucleotide sequence ID" value="XM_032036852.1"/>
</dbReference>
<sequence length="329" mass="36788">MTSDDFTHVPPPWKLKGDIYLFSFWTPRKQAEHPPTITYSPLEANSSYINPEGSRPLGGISMVQIIRYTESPVGPYDELILSPGFHEYTVEENGKRVKKKNARITRIYVSQKHTCWNGRKNWNIPKHLAAFDWKYDVDGSTHVKVFPHDTAGDLKEASASTTPLFQATFKPVPYVPSFPLSLNLLSYVGLDATLVQPPLPEGSGSQGELPGTDRWCSVAPGQYSKKASLGWFDIRQADEKGNIVGEHENFWPGLGRWQVGIKMENSDVTFAVPKYWDAPKSVFIISSLSENERAVETGLGYCSSLHETAPGHYTPCFLTCSSKHIKHDA</sequence>
<protein>
    <submittedName>
        <fullName evidence="1">Uncharacterized protein</fullName>
    </submittedName>
</protein>
<name>A0A7J6JRP3_COLFN</name>
<dbReference type="SUPFAM" id="SSF160104">
    <property type="entry name" value="Acetoacetate decarboxylase-like"/>
    <property type="match status" value="1"/>
</dbReference>
<evidence type="ECO:0000313" key="2">
    <source>
        <dbReference type="Proteomes" id="UP000011096"/>
    </source>
</evidence>
<keyword evidence="2" id="KW-1185">Reference proteome</keyword>
<dbReference type="PANTHER" id="PTHR40518">
    <property type="entry name" value="ACETOACETATE DECARBOXYLASE"/>
    <property type="match status" value="1"/>
</dbReference>
<dbReference type="InterPro" id="IPR023375">
    <property type="entry name" value="ADC_dom_sf"/>
</dbReference>
<dbReference type="InParanoid" id="A0A7J6JRP3"/>
<accession>A0A7J6JRP3</accession>
<reference evidence="1 2" key="1">
    <citation type="submission" date="2012-08" db="EMBL/GenBank/DDBJ databases">
        <authorList>
            <person name="Gan P.H.P."/>
            <person name="Ikeda K."/>
            <person name="Irieda H."/>
            <person name="Narusaka M."/>
            <person name="O'Connell R.J."/>
            <person name="Narusaka Y."/>
            <person name="Takano Y."/>
            <person name="Kubo Y."/>
            <person name="Shirasu K."/>
        </authorList>
    </citation>
    <scope>NUCLEOTIDE SEQUENCE [LARGE SCALE GENOMIC DNA]</scope>
    <source>
        <strain evidence="1 2">Nara gc5</strain>
    </source>
</reference>
<organism evidence="1 2">
    <name type="scientific">Colletotrichum fructicola (strain Nara gc5)</name>
    <name type="common">Anthracnose fungus</name>
    <name type="synonym">Colletotrichum gloeosporioides (strain Nara gc5)</name>
    <dbReference type="NCBI Taxonomy" id="1213859"/>
    <lineage>
        <taxon>Eukaryota</taxon>
        <taxon>Fungi</taxon>
        <taxon>Dikarya</taxon>
        <taxon>Ascomycota</taxon>
        <taxon>Pezizomycotina</taxon>
        <taxon>Sordariomycetes</taxon>
        <taxon>Hypocreomycetidae</taxon>
        <taxon>Glomerellales</taxon>
        <taxon>Glomerellaceae</taxon>
        <taxon>Colletotrichum</taxon>
        <taxon>Colletotrichum gloeosporioides species complex</taxon>
    </lineage>
</organism>
<dbReference type="GeneID" id="43620839"/>
<dbReference type="PANTHER" id="PTHR40518:SF1">
    <property type="entry name" value="ACETOACETATE DECARBOXYLASE"/>
    <property type="match status" value="1"/>
</dbReference>
<dbReference type="EMBL" id="ANPB02000001">
    <property type="protein sequence ID" value="KAF4493068.1"/>
    <property type="molecule type" value="Genomic_DNA"/>
</dbReference>
<dbReference type="Gene3D" id="2.40.400.10">
    <property type="entry name" value="Acetoacetate decarboxylase-like"/>
    <property type="match status" value="1"/>
</dbReference>
<dbReference type="Proteomes" id="UP000011096">
    <property type="component" value="Unassembled WGS sequence"/>
</dbReference>
<reference evidence="1 2" key="2">
    <citation type="submission" date="2020-04" db="EMBL/GenBank/DDBJ databases">
        <title>Genome sequencing and assembly of multiple isolates from the Colletotrichum gloeosporioides species complex.</title>
        <authorList>
            <person name="Gan P."/>
            <person name="Shirasu K."/>
        </authorList>
    </citation>
    <scope>NUCLEOTIDE SEQUENCE [LARGE SCALE GENOMIC DNA]</scope>
    <source>
        <strain evidence="1 2">Nara gc5</strain>
    </source>
</reference>
<comment type="caution">
    <text evidence="1">The sequence shown here is derived from an EMBL/GenBank/DDBJ whole genome shotgun (WGS) entry which is preliminary data.</text>
</comment>